<organism evidence="5 6">
    <name type="scientific">Acidaminococcus fermentans</name>
    <dbReference type="NCBI Taxonomy" id="905"/>
    <lineage>
        <taxon>Bacteria</taxon>
        <taxon>Bacillati</taxon>
        <taxon>Bacillota</taxon>
        <taxon>Negativicutes</taxon>
        <taxon>Acidaminococcales</taxon>
        <taxon>Acidaminococcaceae</taxon>
        <taxon>Acidaminococcus</taxon>
    </lineage>
</organism>
<dbReference type="InterPro" id="IPR003833">
    <property type="entry name" value="CT_C_D"/>
</dbReference>
<dbReference type="PANTHER" id="PTHR34698:SF2">
    <property type="entry name" value="5-OXOPROLINASE SUBUNIT B"/>
    <property type="match status" value="1"/>
</dbReference>
<keyword evidence="3" id="KW-0067">ATP-binding</keyword>
<feature type="domain" description="Carboxyltransferase" evidence="4">
    <location>
        <begin position="11"/>
        <end position="227"/>
    </location>
</feature>
<dbReference type="Gene3D" id="3.30.1360.40">
    <property type="match status" value="1"/>
</dbReference>
<gene>
    <name evidence="5" type="ORF">SAMN05216495_1256</name>
</gene>
<protein>
    <submittedName>
        <fullName evidence="5">Inhibitor of KinA</fullName>
    </submittedName>
</protein>
<dbReference type="GO" id="GO:0016787">
    <property type="term" value="F:hydrolase activity"/>
    <property type="evidence" value="ECO:0007669"/>
    <property type="project" value="UniProtKB-KW"/>
</dbReference>
<dbReference type="Pfam" id="PF02682">
    <property type="entry name" value="CT_C_D"/>
    <property type="match status" value="1"/>
</dbReference>
<name>A0A1H3AYK4_ACIFE</name>
<dbReference type="SMART" id="SM00796">
    <property type="entry name" value="AHS1"/>
    <property type="match status" value="1"/>
</dbReference>
<dbReference type="AlphaFoldDB" id="A0A1H3AYK4"/>
<dbReference type="InterPro" id="IPR029000">
    <property type="entry name" value="Cyclophilin-like_dom_sf"/>
</dbReference>
<dbReference type="Gene3D" id="2.40.100.10">
    <property type="entry name" value="Cyclophilin-like"/>
    <property type="match status" value="1"/>
</dbReference>
<keyword evidence="2" id="KW-0378">Hydrolase</keyword>
<sequence>MEKAAEYLEAAQIRPVGEGALMVSFGSTIDPEILRCARALVTELEQHPFPGLLEFEASYTGVTVFYDPLVLARESSLPEDHWLSKGYREAAARVKALLEGIRFTAEAERDKIRIPVCYGGEYGPDLEEVAEYHHLTPEEVVKIHTGGDYLVYMIGFAPGFPYVGGLPPEIATPRKKTPRLVIPAGSVGIAGSQTGAYPLETPGGWQLIGRTPLALFRPWDLEHPSLLQAGDRLEFVSITPEEYKELAAKEKEGAQK</sequence>
<keyword evidence="1" id="KW-0547">Nucleotide-binding</keyword>
<evidence type="ECO:0000256" key="2">
    <source>
        <dbReference type="ARBA" id="ARBA00022801"/>
    </source>
</evidence>
<dbReference type="GO" id="GO:0005524">
    <property type="term" value="F:ATP binding"/>
    <property type="evidence" value="ECO:0007669"/>
    <property type="project" value="UniProtKB-KW"/>
</dbReference>
<dbReference type="NCBIfam" id="TIGR00370">
    <property type="entry name" value="5-oxoprolinase subunit PxpB"/>
    <property type="match status" value="1"/>
</dbReference>
<evidence type="ECO:0000313" key="6">
    <source>
        <dbReference type="Proteomes" id="UP000182379"/>
    </source>
</evidence>
<reference evidence="5 6" key="1">
    <citation type="submission" date="2016-10" db="EMBL/GenBank/DDBJ databases">
        <authorList>
            <person name="Varghese N."/>
            <person name="Submissions S."/>
        </authorList>
    </citation>
    <scope>NUCLEOTIDE SEQUENCE [LARGE SCALE GENOMIC DNA]</scope>
    <source>
        <strain evidence="5 6">WCC6</strain>
    </source>
</reference>
<dbReference type="SUPFAM" id="SSF160467">
    <property type="entry name" value="PH0987 N-terminal domain-like"/>
    <property type="match status" value="1"/>
</dbReference>
<dbReference type="RefSeq" id="WP_074708475.1">
    <property type="nucleotide sequence ID" value="NZ_CAMEFB010000012.1"/>
</dbReference>
<evidence type="ECO:0000256" key="3">
    <source>
        <dbReference type="ARBA" id="ARBA00022840"/>
    </source>
</evidence>
<evidence type="ECO:0000256" key="1">
    <source>
        <dbReference type="ARBA" id="ARBA00022741"/>
    </source>
</evidence>
<proteinExistence type="predicted"/>
<evidence type="ECO:0000313" key="5">
    <source>
        <dbReference type="EMBL" id="SDX34767.1"/>
    </source>
</evidence>
<comment type="caution">
    <text evidence="5">The sequence shown here is derived from an EMBL/GenBank/DDBJ whole genome shotgun (WGS) entry which is preliminary data.</text>
</comment>
<dbReference type="InterPro" id="IPR010016">
    <property type="entry name" value="PxpB"/>
</dbReference>
<accession>A0A1H3AYK4</accession>
<dbReference type="PANTHER" id="PTHR34698">
    <property type="entry name" value="5-OXOPROLINASE SUBUNIT B"/>
    <property type="match status" value="1"/>
</dbReference>
<dbReference type="EMBL" id="FNOP01000025">
    <property type="protein sequence ID" value="SDX34767.1"/>
    <property type="molecule type" value="Genomic_DNA"/>
</dbReference>
<dbReference type="Proteomes" id="UP000182379">
    <property type="component" value="Unassembled WGS sequence"/>
</dbReference>
<evidence type="ECO:0000259" key="4">
    <source>
        <dbReference type="SMART" id="SM00796"/>
    </source>
</evidence>
<dbReference type="SUPFAM" id="SSF50891">
    <property type="entry name" value="Cyclophilin-like"/>
    <property type="match status" value="1"/>
</dbReference>